<feature type="transmembrane region" description="Helical" evidence="8">
    <location>
        <begin position="325"/>
        <end position="342"/>
    </location>
</feature>
<comment type="caution">
    <text evidence="10">The sequence shown here is derived from an EMBL/GenBank/DDBJ whole genome shotgun (WGS) entry which is preliminary data.</text>
</comment>
<evidence type="ECO:0000256" key="4">
    <source>
        <dbReference type="ARBA" id="ARBA00022679"/>
    </source>
</evidence>
<comment type="subcellular location">
    <subcellularLocation>
        <location evidence="1">Cell membrane</location>
        <topology evidence="1">Multi-pass membrane protein</topology>
    </subcellularLocation>
</comment>
<reference evidence="10 11" key="1">
    <citation type="submission" date="2019-11" db="EMBL/GenBank/DDBJ databases">
        <title>Pedobacter petrophilus genome.</title>
        <authorList>
            <person name="Feldbauer M.J."/>
            <person name="Newman J.D."/>
        </authorList>
    </citation>
    <scope>NUCLEOTIDE SEQUENCE [LARGE SCALE GENOMIC DNA]</scope>
    <source>
        <strain evidence="10 11">LMG 29686</strain>
    </source>
</reference>
<evidence type="ECO:0000259" key="9">
    <source>
        <dbReference type="Pfam" id="PF13231"/>
    </source>
</evidence>
<dbReference type="PANTHER" id="PTHR33908">
    <property type="entry name" value="MANNOSYLTRANSFERASE YKCB-RELATED"/>
    <property type="match status" value="1"/>
</dbReference>
<dbReference type="GO" id="GO:0016763">
    <property type="term" value="F:pentosyltransferase activity"/>
    <property type="evidence" value="ECO:0007669"/>
    <property type="project" value="TreeGrafter"/>
</dbReference>
<dbReference type="OrthoDB" id="9813729at2"/>
<evidence type="ECO:0000256" key="6">
    <source>
        <dbReference type="ARBA" id="ARBA00022989"/>
    </source>
</evidence>
<dbReference type="InterPro" id="IPR038731">
    <property type="entry name" value="RgtA/B/C-like"/>
</dbReference>
<keyword evidence="4" id="KW-0808">Transferase</keyword>
<evidence type="ECO:0000313" key="11">
    <source>
        <dbReference type="Proteomes" id="UP000487757"/>
    </source>
</evidence>
<dbReference type="EMBL" id="WKKH01000004">
    <property type="protein sequence ID" value="MRX75235.1"/>
    <property type="molecule type" value="Genomic_DNA"/>
</dbReference>
<dbReference type="GO" id="GO:0009103">
    <property type="term" value="P:lipopolysaccharide biosynthetic process"/>
    <property type="evidence" value="ECO:0007669"/>
    <property type="project" value="UniProtKB-ARBA"/>
</dbReference>
<evidence type="ECO:0000256" key="1">
    <source>
        <dbReference type="ARBA" id="ARBA00004651"/>
    </source>
</evidence>
<dbReference type="InterPro" id="IPR050297">
    <property type="entry name" value="LipidA_mod_glycosyltrf_83"/>
</dbReference>
<keyword evidence="6 8" id="KW-1133">Transmembrane helix</keyword>
<dbReference type="RefSeq" id="WP_154279396.1">
    <property type="nucleotide sequence ID" value="NZ_JBHUJQ010000001.1"/>
</dbReference>
<feature type="transmembrane region" description="Helical" evidence="8">
    <location>
        <begin position="39"/>
        <end position="56"/>
    </location>
</feature>
<dbReference type="PANTHER" id="PTHR33908:SF11">
    <property type="entry name" value="MEMBRANE PROTEIN"/>
    <property type="match status" value="1"/>
</dbReference>
<feature type="transmembrane region" description="Helical" evidence="8">
    <location>
        <begin position="302"/>
        <end position="319"/>
    </location>
</feature>
<keyword evidence="5 8" id="KW-0812">Transmembrane</keyword>
<evidence type="ECO:0000256" key="2">
    <source>
        <dbReference type="ARBA" id="ARBA00022475"/>
    </source>
</evidence>
<evidence type="ECO:0000256" key="5">
    <source>
        <dbReference type="ARBA" id="ARBA00022692"/>
    </source>
</evidence>
<dbReference type="AlphaFoldDB" id="A0A7K0FUH5"/>
<feature type="transmembrane region" description="Helical" evidence="8">
    <location>
        <begin position="354"/>
        <end position="379"/>
    </location>
</feature>
<keyword evidence="7 8" id="KW-0472">Membrane</keyword>
<proteinExistence type="predicted"/>
<keyword evidence="2" id="KW-1003">Cell membrane</keyword>
<evidence type="ECO:0000256" key="8">
    <source>
        <dbReference type="SAM" id="Phobius"/>
    </source>
</evidence>
<feature type="domain" description="Glycosyltransferase RgtA/B/C/D-like" evidence="9">
    <location>
        <begin position="85"/>
        <end position="244"/>
    </location>
</feature>
<feature type="transmembrane region" description="Helical" evidence="8">
    <location>
        <begin position="183"/>
        <end position="215"/>
    </location>
</feature>
<evidence type="ECO:0000313" key="10">
    <source>
        <dbReference type="EMBL" id="MRX75235.1"/>
    </source>
</evidence>
<name>A0A7K0FUH5_9SPHI</name>
<organism evidence="10 11">
    <name type="scientific">Pedobacter petrophilus</name>
    <dbReference type="NCBI Taxonomy" id="1908241"/>
    <lineage>
        <taxon>Bacteria</taxon>
        <taxon>Pseudomonadati</taxon>
        <taxon>Bacteroidota</taxon>
        <taxon>Sphingobacteriia</taxon>
        <taxon>Sphingobacteriales</taxon>
        <taxon>Sphingobacteriaceae</taxon>
        <taxon>Pedobacter</taxon>
    </lineage>
</organism>
<sequence>MDIVSRSTFHPASKERTYQPVQKVFTNTSSPTLKTGKETWLLLVFFGILKFCIHLTGISKYGLHADELYYISLSERFAWGFLDISPFVTWMAKIASALFGTSITAWRIIPCIFAATTVTLTGLMAHYLGAKKLGITIACSAIICSPAFLATSYLLQPVVFDEFFWALLAFSALRFQQTQKPGFIYLAAFTLGFGMLNKYTIVMYLAAIVLAWLIIYNRQLKLGWKKLIGPGLLLILIIVPNVLWQWFYGFPIFSYLKLVGNKAFSLDIADYLFQLFFFHGAGVAVWTAGFLFLIMKKTGNRFNLVWPVTLIILVILLALLKGKLYYGLGMFPILFAAGGCCWEMMLKSRVLTKYFFVGTIYLFGLICLPLVIPIFPIYICREYIKKMVAYTSFSRPMVWEDGSSGTIPQFFADMTGWKTLSNKISTIQHKNQHGKPIVVLTDNYAIAGALKYYATFSTPQIISANNSFMLESPGNLPTGTIVYLSKDAKVAVDKLAQHVLLSEELQMENSHLKGVNIYILSGANETFRKKYVDDRRKFFNPIESISFAIRAKK</sequence>
<evidence type="ECO:0000256" key="3">
    <source>
        <dbReference type="ARBA" id="ARBA00022676"/>
    </source>
</evidence>
<dbReference type="Pfam" id="PF13231">
    <property type="entry name" value="PMT_2"/>
    <property type="match status" value="1"/>
</dbReference>
<keyword evidence="3" id="KW-0328">Glycosyltransferase</keyword>
<dbReference type="Proteomes" id="UP000487757">
    <property type="component" value="Unassembled WGS sequence"/>
</dbReference>
<gene>
    <name evidence="10" type="ORF">GJU39_03965</name>
</gene>
<accession>A0A7K0FUH5</accession>
<feature type="transmembrane region" description="Helical" evidence="8">
    <location>
        <begin position="271"/>
        <end position="295"/>
    </location>
</feature>
<protein>
    <recommendedName>
        <fullName evidence="9">Glycosyltransferase RgtA/B/C/D-like domain-containing protein</fullName>
    </recommendedName>
</protein>
<dbReference type="GO" id="GO:0005886">
    <property type="term" value="C:plasma membrane"/>
    <property type="evidence" value="ECO:0007669"/>
    <property type="project" value="UniProtKB-SubCell"/>
</dbReference>
<evidence type="ECO:0000256" key="7">
    <source>
        <dbReference type="ARBA" id="ARBA00023136"/>
    </source>
</evidence>
<feature type="transmembrane region" description="Helical" evidence="8">
    <location>
        <begin position="135"/>
        <end position="155"/>
    </location>
</feature>
<keyword evidence="11" id="KW-1185">Reference proteome</keyword>
<feature type="transmembrane region" description="Helical" evidence="8">
    <location>
        <begin position="227"/>
        <end position="247"/>
    </location>
</feature>
<feature type="transmembrane region" description="Helical" evidence="8">
    <location>
        <begin position="105"/>
        <end position="128"/>
    </location>
</feature>